<keyword evidence="5 8" id="KW-0677">Repeat</keyword>
<keyword evidence="7 8" id="KW-0998">Cell outer membrane</keyword>
<dbReference type="Pfam" id="PF07244">
    <property type="entry name" value="POTRA"/>
    <property type="match status" value="4"/>
</dbReference>
<comment type="subunit">
    <text evidence="8">Part of the Bam complex.</text>
</comment>
<comment type="caution">
    <text evidence="11">The sequence shown here is derived from an EMBL/GenBank/DDBJ whole genome shotgun (WGS) entry which is preliminary data.</text>
</comment>
<keyword evidence="6 8" id="KW-0472">Membrane</keyword>
<dbReference type="NCBIfam" id="TIGR03303">
    <property type="entry name" value="OM_YaeT"/>
    <property type="match status" value="1"/>
</dbReference>
<evidence type="ECO:0000313" key="11">
    <source>
        <dbReference type="EMBL" id="GAD56553.1"/>
    </source>
</evidence>
<protein>
    <recommendedName>
        <fullName evidence="8 9">Outer membrane protein assembly factor BamA</fullName>
    </recommendedName>
</protein>
<proteinExistence type="inferred from homology"/>
<comment type="subcellular location">
    <subcellularLocation>
        <location evidence="8">Cell outer membrane</location>
    </subcellularLocation>
    <subcellularLocation>
        <location evidence="1">Membrane</location>
    </subcellularLocation>
</comment>
<evidence type="ECO:0000256" key="2">
    <source>
        <dbReference type="ARBA" id="ARBA00022452"/>
    </source>
</evidence>
<dbReference type="Proteomes" id="UP000016566">
    <property type="component" value="Unassembled WGS sequence"/>
</dbReference>
<dbReference type="GO" id="GO:0043165">
    <property type="term" value="P:Gram-negative-bacterium-type cell outer membrane assembly"/>
    <property type="evidence" value="ECO:0007669"/>
    <property type="project" value="UniProtKB-UniRule"/>
</dbReference>
<dbReference type="InterPro" id="IPR039910">
    <property type="entry name" value="D15-like"/>
</dbReference>
<name>U3AP91_9RHOB</name>
<accession>U3AP91</accession>
<feature type="domain" description="POTRA" evidence="10">
    <location>
        <begin position="40"/>
        <end position="107"/>
    </location>
</feature>
<evidence type="ECO:0000259" key="10">
    <source>
        <dbReference type="PROSITE" id="PS51779"/>
    </source>
</evidence>
<dbReference type="Gene3D" id="2.40.160.50">
    <property type="entry name" value="membrane protein fhac: a member of the omp85/tpsb transporter family"/>
    <property type="match status" value="1"/>
</dbReference>
<reference evidence="11" key="1">
    <citation type="journal article" date="2013" name="Genome Announc.">
        <title>Draft Genome Sequence of Loktanella cinnabarina LL-001T, Isolated from Deep-Sea Floor Sediment.</title>
        <authorList>
            <person name="Nishi S."/>
            <person name="Tsubouchi T."/>
            <person name="Takaki Y."/>
            <person name="Koyanagi R."/>
            <person name="Satoh N."/>
            <person name="Maruyama T."/>
            <person name="Hatada Y."/>
        </authorList>
    </citation>
    <scope>NUCLEOTIDE SEQUENCE [LARGE SCALE GENOMIC DNA]</scope>
    <source>
        <strain evidence="11">LL-001</strain>
    </source>
</reference>
<dbReference type="eggNOG" id="COG4775">
    <property type="taxonomic scope" value="Bacteria"/>
</dbReference>
<keyword evidence="2 8" id="KW-1134">Transmembrane beta strand</keyword>
<gene>
    <name evidence="8" type="primary">bamA</name>
    <name evidence="11" type="ORF">MBELCI_2605</name>
</gene>
<dbReference type="GO" id="GO:0009279">
    <property type="term" value="C:cell outer membrane"/>
    <property type="evidence" value="ECO:0007669"/>
    <property type="project" value="UniProtKB-SubCell"/>
</dbReference>
<evidence type="ECO:0000256" key="9">
    <source>
        <dbReference type="NCBIfam" id="TIGR03303"/>
    </source>
</evidence>
<keyword evidence="12" id="KW-1185">Reference proteome</keyword>
<evidence type="ECO:0000256" key="8">
    <source>
        <dbReference type="HAMAP-Rule" id="MF_01430"/>
    </source>
</evidence>
<keyword evidence="4 8" id="KW-0732">Signal</keyword>
<comment type="similarity">
    <text evidence="8">Belongs to the BamA family.</text>
</comment>
<evidence type="ECO:0000256" key="1">
    <source>
        <dbReference type="ARBA" id="ARBA00004370"/>
    </source>
</evidence>
<dbReference type="PANTHER" id="PTHR12815:SF47">
    <property type="entry name" value="TRANSLOCATION AND ASSEMBLY MODULE SUBUNIT TAMA"/>
    <property type="match status" value="1"/>
</dbReference>
<evidence type="ECO:0000256" key="4">
    <source>
        <dbReference type="ARBA" id="ARBA00022729"/>
    </source>
</evidence>
<dbReference type="InterPro" id="IPR034746">
    <property type="entry name" value="POTRA"/>
</dbReference>
<dbReference type="EMBL" id="BATB01000040">
    <property type="protein sequence ID" value="GAD56553.1"/>
    <property type="molecule type" value="Genomic_DNA"/>
</dbReference>
<feature type="domain" description="POTRA" evidence="10">
    <location>
        <begin position="361"/>
        <end position="434"/>
    </location>
</feature>
<dbReference type="Pfam" id="PF01103">
    <property type="entry name" value="Omp85"/>
    <property type="match status" value="1"/>
</dbReference>
<organism evidence="11 12">
    <name type="scientific">Limimaricola cinnabarinus LL-001</name>
    <dbReference type="NCBI Taxonomy" id="1337093"/>
    <lineage>
        <taxon>Bacteria</taxon>
        <taxon>Pseudomonadati</taxon>
        <taxon>Pseudomonadota</taxon>
        <taxon>Alphaproteobacteria</taxon>
        <taxon>Rhodobacterales</taxon>
        <taxon>Paracoccaceae</taxon>
        <taxon>Limimaricola</taxon>
    </lineage>
</organism>
<evidence type="ECO:0000256" key="5">
    <source>
        <dbReference type="ARBA" id="ARBA00022737"/>
    </source>
</evidence>
<dbReference type="InterPro" id="IPR010827">
    <property type="entry name" value="BamA/TamA_POTRA"/>
</dbReference>
<dbReference type="PANTHER" id="PTHR12815">
    <property type="entry name" value="SORTING AND ASSEMBLY MACHINERY SAMM50 PROTEIN FAMILY MEMBER"/>
    <property type="match status" value="1"/>
</dbReference>
<feature type="domain" description="POTRA" evidence="10">
    <location>
        <begin position="108"/>
        <end position="185"/>
    </location>
</feature>
<sequence precursor="true">MVTMTARSRGALARKLTGAASVAALIAAISAVAPALAQDFSFDEVAVEGNRRIETGTILTYAGISRGETVSAAALNDASQRIRESGLFESVEVRPEGGRLVIAVTEFPTINRISFEGNAKVDDSELATLVSATERRVYNPAEAQADANAIARAYAERGRISATVRPALIERSDNRVDLVYQITEGGVTEIERISFAGNRDFSDRRLRGVLATRQAGLLRQLIKSDTFVADRIAFDRQMLTDFYRSRGYVDFEILDVDAELTRARDAYLLTFNIREGQRFSIGSVKVASAIPGLDASRFNEAIRIDQGDFFSPTDLENDIARMERIAIRDGVDFLRVEPKIERNPRTLSLDLTYVLSRGERIFVERIDIEGNSTTLDRVVRQQFRTVEGDPFNPRAIRESAERVRALGYFADAQVNARPGSTPDSVVIDVDVEEQPTGSLSFGANYSTDNGFGLVAGFKERNFLGRGQLFSLDLSTSESNRVVSFDFAEPAFLGRDLRFGFGVDYRSTDNDSALYDTDTFRISPSFTFPVSENGRLQTYYAAEYTDITDVDMDDASPIIIAEQAEAGVWTNSLGYAYSYDTRRSGLDPNTGVVLRFGQEFGVGDEAFVKTTALASAETRVFGEDVLLRATIEGGMLNPSDGSTRVTDRFFLGSRIMRGFEPGGIGPRDAETEDALGGNKYAVTRLEAEFPLGLPEDYGISGGAFVDYGSVWEVGDLRGRDPDLVLYDDYTPRAVVGASVFWDTPLGPLRFNFTEALQSEAEDETRNFDLTISSRF</sequence>
<keyword evidence="3 8" id="KW-0812">Transmembrane</keyword>
<feature type="signal peptide" evidence="8">
    <location>
        <begin position="1"/>
        <end position="37"/>
    </location>
</feature>
<dbReference type="STRING" id="1337093.MBELCI_2605"/>
<feature type="chain" id="PRO_5009021704" description="Outer membrane protein assembly factor BamA" evidence="8">
    <location>
        <begin position="38"/>
        <end position="774"/>
    </location>
</feature>
<evidence type="ECO:0000256" key="3">
    <source>
        <dbReference type="ARBA" id="ARBA00022692"/>
    </source>
</evidence>
<dbReference type="PROSITE" id="PS51779">
    <property type="entry name" value="POTRA"/>
    <property type="match status" value="3"/>
</dbReference>
<evidence type="ECO:0000313" key="12">
    <source>
        <dbReference type="Proteomes" id="UP000016566"/>
    </source>
</evidence>
<evidence type="ECO:0000256" key="7">
    <source>
        <dbReference type="ARBA" id="ARBA00023237"/>
    </source>
</evidence>
<dbReference type="InterPro" id="IPR000184">
    <property type="entry name" value="Bac_surfAg_D15"/>
</dbReference>
<dbReference type="PIRSF" id="PIRSF006076">
    <property type="entry name" value="OM_assembly_OMP85"/>
    <property type="match status" value="1"/>
</dbReference>
<dbReference type="GO" id="GO:0051205">
    <property type="term" value="P:protein insertion into membrane"/>
    <property type="evidence" value="ECO:0007669"/>
    <property type="project" value="UniProtKB-UniRule"/>
</dbReference>
<dbReference type="Gene3D" id="3.10.20.310">
    <property type="entry name" value="membrane protein fhac"/>
    <property type="match status" value="5"/>
</dbReference>
<dbReference type="HAMAP" id="MF_01430">
    <property type="entry name" value="OM_assembly_BamA"/>
    <property type="match status" value="1"/>
</dbReference>
<evidence type="ECO:0000256" key="6">
    <source>
        <dbReference type="ARBA" id="ARBA00023136"/>
    </source>
</evidence>
<dbReference type="AlphaFoldDB" id="U3AP91"/>
<dbReference type="InterPro" id="IPR023707">
    <property type="entry name" value="OM_assembly_BamA"/>
</dbReference>
<comment type="function">
    <text evidence="8">Part of the outer membrane protein assembly complex, which is involved in assembly and insertion of beta-barrel proteins into the outer membrane.</text>
</comment>